<proteinExistence type="inferred from homology"/>
<dbReference type="GO" id="GO:0055085">
    <property type="term" value="P:transmembrane transport"/>
    <property type="evidence" value="ECO:0007669"/>
    <property type="project" value="TreeGrafter"/>
</dbReference>
<keyword evidence="3" id="KW-0813">Transport</keyword>
<feature type="transmembrane region" description="Helical" evidence="8">
    <location>
        <begin position="9"/>
        <end position="27"/>
    </location>
</feature>
<feature type="transmembrane region" description="Helical" evidence="8">
    <location>
        <begin position="158"/>
        <end position="177"/>
    </location>
</feature>
<evidence type="ECO:0000313" key="9">
    <source>
        <dbReference type="EMBL" id="OOS23648.1"/>
    </source>
</evidence>
<dbReference type="RefSeq" id="WP_078254329.1">
    <property type="nucleotide sequence ID" value="NZ_MUYU01000015.1"/>
</dbReference>
<evidence type="ECO:0000256" key="6">
    <source>
        <dbReference type="ARBA" id="ARBA00022989"/>
    </source>
</evidence>
<organism evidence="9 10">
    <name type="scientific">Moraxella pluranimalium</name>
    <dbReference type="NCBI Taxonomy" id="470453"/>
    <lineage>
        <taxon>Bacteria</taxon>
        <taxon>Pseudomonadati</taxon>
        <taxon>Pseudomonadota</taxon>
        <taxon>Gammaproteobacteria</taxon>
        <taxon>Moraxellales</taxon>
        <taxon>Moraxellaceae</taxon>
        <taxon>Moraxella</taxon>
    </lineage>
</organism>
<gene>
    <name evidence="9" type="ORF">B0680_06755</name>
</gene>
<feature type="transmembrane region" description="Helical" evidence="8">
    <location>
        <begin position="310"/>
        <end position="343"/>
    </location>
</feature>
<evidence type="ECO:0000313" key="10">
    <source>
        <dbReference type="Proteomes" id="UP000189800"/>
    </source>
</evidence>
<name>A0A1T0CMS1_9GAMM</name>
<sequence>MYRTGIDPFFRRLLILAGIGILLYALFLMKSVITPFVAAFILAYFLNPLVSAVSRIMPRILAISLVYLSSAVLAVAFFVWLVPLLWAQLEILWESLPAAVLWYNDVVRPWISMHTNADLLPLDANVLSNAALEFLQKNYQFADAQGFIKKALSSGMNFANSFGLVVMVPVLAFYFLLGWDKRLATWQSAIPKPYTAKVTQIAQDCNDALMSFAKGQLLVMLLLGTIYAVQLELIGLQLGLIIGIMAGIASFVPYLGFGVGIIAALIAGVFQFGFDWLQLGLIVGAFMVGQVLEGYVLQPLLLGNKIGLSPLWVIFSVLAGAAMFGFVGMLIALPVSAVINVLFYHAYQAYLDSDWHQGRR</sequence>
<evidence type="ECO:0000256" key="7">
    <source>
        <dbReference type="ARBA" id="ARBA00023136"/>
    </source>
</evidence>
<dbReference type="PANTHER" id="PTHR21716:SF53">
    <property type="entry name" value="PERMEASE PERM-RELATED"/>
    <property type="match status" value="1"/>
</dbReference>
<keyword evidence="7 8" id="KW-0472">Membrane</keyword>
<comment type="similarity">
    <text evidence="2">Belongs to the autoinducer-2 exporter (AI-2E) (TC 2.A.86) family.</text>
</comment>
<comment type="caution">
    <text evidence="9">The sequence shown here is derived from an EMBL/GenBank/DDBJ whole genome shotgun (WGS) entry which is preliminary data.</text>
</comment>
<keyword evidence="6 8" id="KW-1133">Transmembrane helix</keyword>
<keyword evidence="4" id="KW-1003">Cell membrane</keyword>
<dbReference type="Proteomes" id="UP000189800">
    <property type="component" value="Unassembled WGS sequence"/>
</dbReference>
<evidence type="ECO:0000256" key="1">
    <source>
        <dbReference type="ARBA" id="ARBA00004651"/>
    </source>
</evidence>
<evidence type="ECO:0000256" key="5">
    <source>
        <dbReference type="ARBA" id="ARBA00022692"/>
    </source>
</evidence>
<evidence type="ECO:0000256" key="8">
    <source>
        <dbReference type="SAM" id="Phobius"/>
    </source>
</evidence>
<feature type="transmembrane region" description="Helical" evidence="8">
    <location>
        <begin position="251"/>
        <end position="272"/>
    </location>
</feature>
<accession>A0A1T0CMS1</accession>
<keyword evidence="5 8" id="KW-0812">Transmembrane</keyword>
<dbReference type="PANTHER" id="PTHR21716">
    <property type="entry name" value="TRANSMEMBRANE PROTEIN"/>
    <property type="match status" value="1"/>
</dbReference>
<dbReference type="InterPro" id="IPR002549">
    <property type="entry name" value="AI-2E-like"/>
</dbReference>
<dbReference type="Pfam" id="PF01594">
    <property type="entry name" value="AI-2E_transport"/>
    <property type="match status" value="1"/>
</dbReference>
<evidence type="ECO:0000256" key="2">
    <source>
        <dbReference type="ARBA" id="ARBA00009773"/>
    </source>
</evidence>
<dbReference type="GO" id="GO:0005886">
    <property type="term" value="C:plasma membrane"/>
    <property type="evidence" value="ECO:0007669"/>
    <property type="project" value="UniProtKB-SubCell"/>
</dbReference>
<dbReference type="EMBL" id="MUYU01000015">
    <property type="protein sequence ID" value="OOS23648.1"/>
    <property type="molecule type" value="Genomic_DNA"/>
</dbReference>
<dbReference type="AlphaFoldDB" id="A0A1T0CMS1"/>
<feature type="transmembrane region" description="Helical" evidence="8">
    <location>
        <begin position="279"/>
        <end position="298"/>
    </location>
</feature>
<evidence type="ECO:0000256" key="4">
    <source>
        <dbReference type="ARBA" id="ARBA00022475"/>
    </source>
</evidence>
<comment type="subcellular location">
    <subcellularLocation>
        <location evidence="1">Cell membrane</location>
        <topology evidence="1">Multi-pass membrane protein</topology>
    </subcellularLocation>
</comment>
<dbReference type="STRING" id="470453.B0680_06755"/>
<feature type="transmembrane region" description="Helical" evidence="8">
    <location>
        <begin position="33"/>
        <end position="53"/>
    </location>
</feature>
<dbReference type="OrthoDB" id="5792512at2"/>
<reference evidence="9 10" key="1">
    <citation type="submission" date="2017-02" db="EMBL/GenBank/DDBJ databases">
        <title>Draft genome sequence of Moraxella pluranimalium CCUG 54913T type strain.</title>
        <authorList>
            <person name="Salva-Serra F."/>
            <person name="Engstrom-Jakobsson H."/>
            <person name="Thorell K."/>
            <person name="Jaen-Luchoro D."/>
            <person name="Gonzales-Siles L."/>
            <person name="Karlsson R."/>
            <person name="Yazdan S."/>
            <person name="Boulund F."/>
            <person name="Johnning A."/>
            <person name="Engstrand L."/>
            <person name="Kristiansson E."/>
            <person name="Moore E."/>
        </authorList>
    </citation>
    <scope>NUCLEOTIDE SEQUENCE [LARGE SCALE GENOMIC DNA]</scope>
    <source>
        <strain evidence="9 10">CCUG 54913</strain>
    </source>
</reference>
<keyword evidence="10" id="KW-1185">Reference proteome</keyword>
<protein>
    <submittedName>
        <fullName evidence="9">AI-2E family transporter</fullName>
    </submittedName>
</protein>
<evidence type="ECO:0000256" key="3">
    <source>
        <dbReference type="ARBA" id="ARBA00022448"/>
    </source>
</evidence>
<feature type="transmembrane region" description="Helical" evidence="8">
    <location>
        <begin position="65"/>
        <end position="86"/>
    </location>
</feature>
<feature type="transmembrane region" description="Helical" evidence="8">
    <location>
        <begin position="217"/>
        <end position="245"/>
    </location>
</feature>